<protein>
    <submittedName>
        <fullName evidence="1">Uncharacterized protein</fullName>
    </submittedName>
</protein>
<evidence type="ECO:0000313" key="1">
    <source>
        <dbReference type="EMBL" id="KFE71396.1"/>
    </source>
</evidence>
<proteinExistence type="predicted"/>
<reference evidence="1 2" key="1">
    <citation type="submission" date="2014-04" db="EMBL/GenBank/DDBJ databases">
        <title>Genome assembly of Hyalangium minutum DSM 14724.</title>
        <authorList>
            <person name="Sharma G."/>
            <person name="Subramanian S."/>
        </authorList>
    </citation>
    <scope>NUCLEOTIDE SEQUENCE [LARGE SCALE GENOMIC DNA]</scope>
    <source>
        <strain evidence="1 2">DSM 14724</strain>
    </source>
</reference>
<gene>
    <name evidence="1" type="ORF">DB31_3526</name>
</gene>
<keyword evidence="2" id="KW-1185">Reference proteome</keyword>
<dbReference type="STRING" id="394096.DB31_3526"/>
<name>A0A085WUN3_9BACT</name>
<comment type="caution">
    <text evidence="1">The sequence shown here is derived from an EMBL/GenBank/DDBJ whole genome shotgun (WGS) entry which is preliminary data.</text>
</comment>
<evidence type="ECO:0000313" key="2">
    <source>
        <dbReference type="Proteomes" id="UP000028725"/>
    </source>
</evidence>
<accession>A0A085WUN3</accession>
<organism evidence="1 2">
    <name type="scientific">Hyalangium minutum</name>
    <dbReference type="NCBI Taxonomy" id="394096"/>
    <lineage>
        <taxon>Bacteria</taxon>
        <taxon>Pseudomonadati</taxon>
        <taxon>Myxococcota</taxon>
        <taxon>Myxococcia</taxon>
        <taxon>Myxococcales</taxon>
        <taxon>Cystobacterineae</taxon>
        <taxon>Archangiaceae</taxon>
        <taxon>Hyalangium</taxon>
    </lineage>
</organism>
<sequence>MWGGLRDRLFGKPGNSAQVSRFDIEPGLSVLFTRHRLSTQQGLIDCCSYVTEGLAEHRQKEMVLTLRETAEVKEDAFRQRVFSAFSTFKHFAAQGRTVDVGDVTSFGERRPFPGRQFLYAAASPMPGVPVPQGALAVMLITDKELEIYMRCGAARVFASLGKALGYYPHPSWSDLHRAELPASLLEESLLPKVPSVHMWSARVVQTEGDLVLRVAPGSHEHFRKLFEQLPGETQPFAFLTGMDAAANACLVWEKGQSETSAITPPGSRAERISGCFLMILPGVEPEGVKQQEDGYVWCLSEASFQALKRALCEEQALALLVEGWRLRVEWLAP</sequence>
<dbReference type="EMBL" id="JMCB01000002">
    <property type="protein sequence ID" value="KFE71396.1"/>
    <property type="molecule type" value="Genomic_DNA"/>
</dbReference>
<dbReference type="Proteomes" id="UP000028725">
    <property type="component" value="Unassembled WGS sequence"/>
</dbReference>
<dbReference type="AlphaFoldDB" id="A0A085WUN3"/>